<evidence type="ECO:0000259" key="2">
    <source>
        <dbReference type="Pfam" id="PF07707"/>
    </source>
</evidence>
<dbReference type="PANTHER" id="PTHR24410:SF23">
    <property type="entry name" value="BTB DOMAIN-CONTAINING PROTEIN-RELATED"/>
    <property type="match status" value="1"/>
</dbReference>
<feature type="region of interest" description="Disordered" evidence="1">
    <location>
        <begin position="43"/>
        <end position="66"/>
    </location>
</feature>
<dbReference type="Proteomes" id="UP000001058">
    <property type="component" value="Unassembled WGS sequence"/>
</dbReference>
<sequence>MQIGNVPVNRHILRGLSELFNSQQDSDCVIIFCRERCSNPISEAASSSKRKGPDGEPSRQEVFGDPMPGHRFVLRCASEHFKAKLERWCEAQNGDAAPAPSKRLRVSSSRRTATAPSSSSAAAASAAATTPAPTTLSYPQLLIPLGSAAEVSSTRAAIQFAYTGQVAAGSVREALEVRRQGGYLQIHGCAAACDELIKRLIKEVASDDALLSTDITGAVVKQKRKPQAAGCWGSTQGLRSLGLQAAFELYEHENLWPEGASADASFASVLSCAGASLVSHFGSTLAVLNSPLLNERLLSLPAIALELLLCSDDLATDCESSVLLLLATWMRENFHKTNDEDRKRLCRTVRLAQLSRPYAGTILPALAADYELALGAEEKPSGWFPLNLADALFTSSVVNAQEDERLKLLAMALNQADKAPLASQWASMKLNRRPQCIPPTGLEVRWHVRQEELLAALARLQPGKTAKVCCTFEASGRGISDSDCSIYIAAGFSWSLWIKMFYGPQRPFAGLFVRCELPTAFAVPGSRLCLESATRMVEAGRADKVGLPGRDRTGQVSRCRIKIQVVRRTLYVKILL</sequence>
<reference evidence="3 4" key="1">
    <citation type="journal article" date="2010" name="Science">
        <title>Genomic analysis of organismal complexity in the multicellular green alga Volvox carteri.</title>
        <authorList>
            <person name="Prochnik S.E."/>
            <person name="Umen J."/>
            <person name="Nedelcu A.M."/>
            <person name="Hallmann A."/>
            <person name="Miller S.M."/>
            <person name="Nishii I."/>
            <person name="Ferris P."/>
            <person name="Kuo A."/>
            <person name="Mitros T."/>
            <person name="Fritz-Laylin L.K."/>
            <person name="Hellsten U."/>
            <person name="Chapman J."/>
            <person name="Simakov O."/>
            <person name="Rensing S.A."/>
            <person name="Terry A."/>
            <person name="Pangilinan J."/>
            <person name="Kapitonov V."/>
            <person name="Jurka J."/>
            <person name="Salamov A."/>
            <person name="Shapiro H."/>
            <person name="Schmutz J."/>
            <person name="Grimwood J."/>
            <person name="Lindquist E."/>
            <person name="Lucas S."/>
            <person name="Grigoriev I.V."/>
            <person name="Schmitt R."/>
            <person name="Kirk D."/>
            <person name="Rokhsar D.S."/>
        </authorList>
    </citation>
    <scope>NUCLEOTIDE SEQUENCE [LARGE SCALE GENOMIC DNA]</scope>
    <source>
        <strain evidence="4">f. Nagariensis / Eve</strain>
    </source>
</reference>
<dbReference type="Gene3D" id="3.30.710.10">
    <property type="entry name" value="Potassium Channel Kv1.1, Chain A"/>
    <property type="match status" value="1"/>
</dbReference>
<name>D8TYZ8_VOLCA</name>
<dbReference type="OrthoDB" id="546755at2759"/>
<dbReference type="InterPro" id="IPR011333">
    <property type="entry name" value="SKP1/BTB/POZ_sf"/>
</dbReference>
<dbReference type="EMBL" id="GL378345">
    <property type="protein sequence ID" value="EFJ47307.1"/>
    <property type="molecule type" value="Genomic_DNA"/>
</dbReference>
<organism evidence="4">
    <name type="scientific">Volvox carteri f. nagariensis</name>
    <dbReference type="NCBI Taxonomy" id="3068"/>
    <lineage>
        <taxon>Eukaryota</taxon>
        <taxon>Viridiplantae</taxon>
        <taxon>Chlorophyta</taxon>
        <taxon>core chlorophytes</taxon>
        <taxon>Chlorophyceae</taxon>
        <taxon>CS clade</taxon>
        <taxon>Chlamydomonadales</taxon>
        <taxon>Volvocaceae</taxon>
        <taxon>Volvox</taxon>
    </lineage>
</organism>
<dbReference type="AlphaFoldDB" id="D8TYZ8"/>
<feature type="domain" description="BACK" evidence="2">
    <location>
        <begin position="294"/>
        <end position="358"/>
    </location>
</feature>
<protein>
    <recommendedName>
        <fullName evidence="2">BACK domain-containing protein</fullName>
    </recommendedName>
</protein>
<accession>D8TYZ8</accession>
<dbReference type="Gene3D" id="1.25.40.420">
    <property type="match status" value="1"/>
</dbReference>
<feature type="compositionally biased region" description="Low complexity" evidence="1">
    <location>
        <begin position="107"/>
        <end position="126"/>
    </location>
</feature>
<dbReference type="InParanoid" id="D8TYZ8"/>
<gene>
    <name evidence="3" type="ORF">VOLCADRAFT_92054</name>
</gene>
<evidence type="ECO:0000313" key="4">
    <source>
        <dbReference type="Proteomes" id="UP000001058"/>
    </source>
</evidence>
<dbReference type="STRING" id="3068.D8TYZ8"/>
<dbReference type="InterPro" id="IPR011705">
    <property type="entry name" value="BACK"/>
</dbReference>
<dbReference type="PANTHER" id="PTHR24410">
    <property type="entry name" value="HL07962P-RELATED"/>
    <property type="match status" value="1"/>
</dbReference>
<feature type="region of interest" description="Disordered" evidence="1">
    <location>
        <begin position="94"/>
        <end position="126"/>
    </location>
</feature>
<proteinExistence type="predicted"/>
<keyword evidence="4" id="KW-1185">Reference proteome</keyword>
<dbReference type="Pfam" id="PF07707">
    <property type="entry name" value="BACK"/>
    <property type="match status" value="1"/>
</dbReference>
<dbReference type="RefSeq" id="XP_002951496.1">
    <property type="nucleotide sequence ID" value="XM_002951450.1"/>
</dbReference>
<dbReference type="KEGG" id="vcn:VOLCADRAFT_92054"/>
<evidence type="ECO:0000256" key="1">
    <source>
        <dbReference type="SAM" id="MobiDB-lite"/>
    </source>
</evidence>
<evidence type="ECO:0000313" key="3">
    <source>
        <dbReference type="EMBL" id="EFJ47307.1"/>
    </source>
</evidence>
<dbReference type="GeneID" id="9615580"/>
<dbReference type="InterPro" id="IPR051481">
    <property type="entry name" value="BTB-POZ/Galectin-3-binding"/>
</dbReference>